<sequence length="186" mass="22176">MMNYDFVVCEQRGKIIGITGCHNNAKWYHEFLERSYLIEIQSKGRAYTWSNQRSEEEEICEKFDRVLSSPEWGFLFSKAIVVVDIALASDHAPIVLLANGTMKKIKKDFKFESGWILENDCADIVKEEWSPKEERNHRGTFRINLRRTRVKLWKWNREKFIKNKFLIHQYIQTVEALKLFCFVLFS</sequence>
<dbReference type="Proteomes" id="UP001472677">
    <property type="component" value="Unassembled WGS sequence"/>
</dbReference>
<reference evidence="1 2" key="1">
    <citation type="journal article" date="2024" name="G3 (Bethesda)">
        <title>Genome assembly of Hibiscus sabdariffa L. provides insights into metabolisms of medicinal natural products.</title>
        <authorList>
            <person name="Kim T."/>
        </authorList>
    </citation>
    <scope>NUCLEOTIDE SEQUENCE [LARGE SCALE GENOMIC DNA]</scope>
    <source>
        <strain evidence="1">TK-2024</strain>
        <tissue evidence="1">Old leaves</tissue>
    </source>
</reference>
<dbReference type="Gene3D" id="3.60.10.10">
    <property type="entry name" value="Endonuclease/exonuclease/phosphatase"/>
    <property type="match status" value="1"/>
</dbReference>
<evidence type="ECO:0000313" key="1">
    <source>
        <dbReference type="EMBL" id="KAK8552098.1"/>
    </source>
</evidence>
<organism evidence="1 2">
    <name type="scientific">Hibiscus sabdariffa</name>
    <name type="common">roselle</name>
    <dbReference type="NCBI Taxonomy" id="183260"/>
    <lineage>
        <taxon>Eukaryota</taxon>
        <taxon>Viridiplantae</taxon>
        <taxon>Streptophyta</taxon>
        <taxon>Embryophyta</taxon>
        <taxon>Tracheophyta</taxon>
        <taxon>Spermatophyta</taxon>
        <taxon>Magnoliopsida</taxon>
        <taxon>eudicotyledons</taxon>
        <taxon>Gunneridae</taxon>
        <taxon>Pentapetalae</taxon>
        <taxon>rosids</taxon>
        <taxon>malvids</taxon>
        <taxon>Malvales</taxon>
        <taxon>Malvaceae</taxon>
        <taxon>Malvoideae</taxon>
        <taxon>Hibiscus</taxon>
    </lineage>
</organism>
<comment type="caution">
    <text evidence="1">The sequence shown here is derived from an EMBL/GenBank/DDBJ whole genome shotgun (WGS) entry which is preliminary data.</text>
</comment>
<keyword evidence="2" id="KW-1185">Reference proteome</keyword>
<proteinExistence type="predicted"/>
<accession>A0ABR2E6F8</accession>
<dbReference type="PANTHER" id="PTHR33710">
    <property type="entry name" value="BNAC02G09200D PROTEIN"/>
    <property type="match status" value="1"/>
</dbReference>
<dbReference type="SUPFAM" id="SSF56219">
    <property type="entry name" value="DNase I-like"/>
    <property type="match status" value="1"/>
</dbReference>
<dbReference type="InterPro" id="IPR036691">
    <property type="entry name" value="Endo/exonu/phosph_ase_sf"/>
</dbReference>
<name>A0ABR2E6F8_9ROSI</name>
<evidence type="ECO:0000313" key="2">
    <source>
        <dbReference type="Proteomes" id="UP001472677"/>
    </source>
</evidence>
<gene>
    <name evidence="1" type="ORF">V6N12_040713</name>
</gene>
<dbReference type="PANTHER" id="PTHR33710:SF79">
    <property type="entry name" value="OS06G0205337 PROTEIN"/>
    <property type="match status" value="1"/>
</dbReference>
<protein>
    <submittedName>
        <fullName evidence="1">Uncharacterized protein</fullName>
    </submittedName>
</protein>
<dbReference type="EMBL" id="JBBPBM010000020">
    <property type="protein sequence ID" value="KAK8552098.1"/>
    <property type="molecule type" value="Genomic_DNA"/>
</dbReference>